<dbReference type="InterPro" id="IPR016187">
    <property type="entry name" value="CTDL_fold"/>
</dbReference>
<dbReference type="PANTHER" id="PTHR45710">
    <property type="entry name" value="C-TYPE LECTIN DOMAIN-CONTAINING PROTEIN 180"/>
    <property type="match status" value="1"/>
</dbReference>
<dbReference type="PROSITE" id="PS50041">
    <property type="entry name" value="C_TYPE_LECTIN_2"/>
    <property type="match status" value="1"/>
</dbReference>
<feature type="domain" description="C-type lectin" evidence="3">
    <location>
        <begin position="117"/>
        <end position="227"/>
    </location>
</feature>
<protein>
    <submittedName>
        <fullName evidence="5">C-type lectin domain family 4 member F-like</fullName>
    </submittedName>
</protein>
<dbReference type="Proteomes" id="UP000808372">
    <property type="component" value="Unplaced"/>
</dbReference>
<dbReference type="KEGG" id="snh:120036029"/>
<keyword evidence="4" id="KW-1185">Reference proteome</keyword>
<dbReference type="SMART" id="SM00034">
    <property type="entry name" value="CLECT"/>
    <property type="match status" value="1"/>
</dbReference>
<keyword evidence="2" id="KW-1133">Transmembrane helix</keyword>
<evidence type="ECO:0000256" key="2">
    <source>
        <dbReference type="SAM" id="Phobius"/>
    </source>
</evidence>
<reference evidence="5" key="1">
    <citation type="submission" date="2025-08" db="UniProtKB">
        <authorList>
            <consortium name="RefSeq"/>
        </authorList>
    </citation>
    <scope>IDENTIFICATION</scope>
    <source>
        <tissue evidence="5">White muscle</tissue>
    </source>
</reference>
<accession>A0A8U0Q869</accession>
<name>A0A8U0Q869_SALNM</name>
<gene>
    <name evidence="5" type="primary">LOC120036029</name>
</gene>
<dbReference type="Pfam" id="PF00059">
    <property type="entry name" value="Lectin_C"/>
    <property type="match status" value="1"/>
</dbReference>
<dbReference type="InterPro" id="IPR016186">
    <property type="entry name" value="C-type_lectin-like/link_sf"/>
</dbReference>
<dbReference type="InterPro" id="IPR001304">
    <property type="entry name" value="C-type_lectin-like"/>
</dbReference>
<dbReference type="GeneID" id="120036029"/>
<comment type="subcellular location">
    <subcellularLocation>
        <location evidence="1">Cell membrane</location>
        <topology evidence="1">Single-pass type II membrane protein</topology>
    </subcellularLocation>
</comment>
<dbReference type="InterPro" id="IPR050828">
    <property type="entry name" value="C-type_lectin/matrix_domain"/>
</dbReference>
<dbReference type="PANTHER" id="PTHR45710:SF8">
    <property type="entry name" value="RERATING FAMILY MEMBER 4"/>
    <property type="match status" value="1"/>
</dbReference>
<dbReference type="SUPFAM" id="SSF56436">
    <property type="entry name" value="C-type lectin-like"/>
    <property type="match status" value="1"/>
</dbReference>
<dbReference type="Gene3D" id="3.10.100.10">
    <property type="entry name" value="Mannose-Binding Protein A, subunit A"/>
    <property type="match status" value="1"/>
</dbReference>
<proteinExistence type="predicted"/>
<keyword evidence="2" id="KW-0472">Membrane</keyword>
<feature type="transmembrane region" description="Helical" evidence="2">
    <location>
        <begin position="50"/>
        <end position="69"/>
    </location>
</feature>
<keyword evidence="2" id="KW-0812">Transmembrane</keyword>
<evidence type="ECO:0000259" key="3">
    <source>
        <dbReference type="PROSITE" id="PS50041"/>
    </source>
</evidence>
<dbReference type="GO" id="GO:0005886">
    <property type="term" value="C:plasma membrane"/>
    <property type="evidence" value="ECO:0007669"/>
    <property type="project" value="UniProtKB-SubCell"/>
</dbReference>
<organism evidence="4 5">
    <name type="scientific">Salvelinus namaycush</name>
    <name type="common">Lake trout</name>
    <name type="synonym">Salmo namaycush</name>
    <dbReference type="NCBI Taxonomy" id="8040"/>
    <lineage>
        <taxon>Eukaryota</taxon>
        <taxon>Metazoa</taxon>
        <taxon>Chordata</taxon>
        <taxon>Craniata</taxon>
        <taxon>Vertebrata</taxon>
        <taxon>Euteleostomi</taxon>
        <taxon>Actinopterygii</taxon>
        <taxon>Neopterygii</taxon>
        <taxon>Teleostei</taxon>
        <taxon>Protacanthopterygii</taxon>
        <taxon>Salmoniformes</taxon>
        <taxon>Salmonidae</taxon>
        <taxon>Salmoninae</taxon>
        <taxon>Salvelinus</taxon>
    </lineage>
</organism>
<evidence type="ECO:0000313" key="4">
    <source>
        <dbReference type="Proteomes" id="UP000808372"/>
    </source>
</evidence>
<dbReference type="AlphaFoldDB" id="A0A8U0Q869"/>
<sequence>MMMKEERFDNPIYSSCNGPMGFTEVDRESLPTPCNRTHLSGSTSLRRHHILLLCVVVVGCTVAVISLFAQKHNKIAQRQRPNNETCLAEREEIKTLKSENYRVLLNMILKQEGWKHINSSLYYISTEMKSWDESRPYCQRKGLDLVTINSEEEQAFLLEVVSAKKLEGVWIDLSPSNTKETSTRVKRGAGSKGGQEEDCAKLTVYETPAVKEVTGRQCGTQKYCICEKHLMSNTM</sequence>
<evidence type="ECO:0000313" key="5">
    <source>
        <dbReference type="RefSeq" id="XP_038838422.1"/>
    </source>
</evidence>
<dbReference type="RefSeq" id="XP_038838422.1">
    <property type="nucleotide sequence ID" value="XM_038982494.1"/>
</dbReference>
<evidence type="ECO:0000256" key="1">
    <source>
        <dbReference type="ARBA" id="ARBA00004401"/>
    </source>
</evidence>